<reference evidence="2" key="1">
    <citation type="journal article" date="2005" name="Nature">
        <title>The map-based sequence of the rice genome.</title>
        <authorList>
            <consortium name="International rice genome sequencing project (IRGSP)"/>
            <person name="Matsumoto T."/>
            <person name="Wu J."/>
            <person name="Kanamori H."/>
            <person name="Katayose Y."/>
            <person name="Fujisawa M."/>
            <person name="Namiki N."/>
            <person name="Mizuno H."/>
            <person name="Yamamoto K."/>
            <person name="Antonio B.A."/>
            <person name="Baba T."/>
            <person name="Sakata K."/>
            <person name="Nagamura Y."/>
            <person name="Aoki H."/>
            <person name="Arikawa K."/>
            <person name="Arita K."/>
            <person name="Bito T."/>
            <person name="Chiden Y."/>
            <person name="Fujitsuka N."/>
            <person name="Fukunaka R."/>
            <person name="Hamada M."/>
            <person name="Harada C."/>
            <person name="Hayashi A."/>
            <person name="Hijishita S."/>
            <person name="Honda M."/>
            <person name="Hosokawa S."/>
            <person name="Ichikawa Y."/>
            <person name="Idonuma A."/>
            <person name="Iijima M."/>
            <person name="Ikeda M."/>
            <person name="Ikeno M."/>
            <person name="Ito K."/>
            <person name="Ito S."/>
            <person name="Ito T."/>
            <person name="Ito Y."/>
            <person name="Ito Y."/>
            <person name="Iwabuchi A."/>
            <person name="Kamiya K."/>
            <person name="Karasawa W."/>
            <person name="Kurita K."/>
            <person name="Katagiri S."/>
            <person name="Kikuta A."/>
            <person name="Kobayashi H."/>
            <person name="Kobayashi N."/>
            <person name="Machita K."/>
            <person name="Maehara T."/>
            <person name="Masukawa M."/>
            <person name="Mizubayashi T."/>
            <person name="Mukai Y."/>
            <person name="Nagasaki H."/>
            <person name="Nagata Y."/>
            <person name="Naito S."/>
            <person name="Nakashima M."/>
            <person name="Nakama Y."/>
            <person name="Nakamichi Y."/>
            <person name="Nakamura M."/>
            <person name="Meguro A."/>
            <person name="Negishi M."/>
            <person name="Ohta I."/>
            <person name="Ohta T."/>
            <person name="Okamoto M."/>
            <person name="Ono N."/>
            <person name="Saji S."/>
            <person name="Sakaguchi M."/>
            <person name="Sakai K."/>
            <person name="Shibata M."/>
            <person name="Shimokawa T."/>
            <person name="Song J."/>
            <person name="Takazaki Y."/>
            <person name="Terasawa K."/>
            <person name="Tsugane M."/>
            <person name="Tsuji K."/>
            <person name="Ueda S."/>
            <person name="Waki K."/>
            <person name="Yamagata H."/>
            <person name="Yamamoto M."/>
            <person name="Yamamoto S."/>
            <person name="Yamane H."/>
            <person name="Yoshiki S."/>
            <person name="Yoshihara R."/>
            <person name="Yukawa K."/>
            <person name="Zhong H."/>
            <person name="Yano M."/>
            <person name="Yuan Q."/>
            <person name="Ouyang S."/>
            <person name="Liu J."/>
            <person name="Jones K.M."/>
            <person name="Gansberger K."/>
            <person name="Moffat K."/>
            <person name="Hill J."/>
            <person name="Bera J."/>
            <person name="Fadrosh D."/>
            <person name="Jin S."/>
            <person name="Johri S."/>
            <person name="Kim M."/>
            <person name="Overton L."/>
            <person name="Reardon M."/>
            <person name="Tsitrin T."/>
            <person name="Vuong H."/>
            <person name="Weaver B."/>
            <person name="Ciecko A."/>
            <person name="Tallon L."/>
            <person name="Jackson J."/>
            <person name="Pai G."/>
            <person name="Aken S.V."/>
            <person name="Utterback T."/>
            <person name="Reidmuller S."/>
            <person name="Feldblyum T."/>
            <person name="Hsiao J."/>
            <person name="Zismann V."/>
            <person name="Iobst S."/>
            <person name="de Vazeille A.R."/>
            <person name="Buell C.R."/>
            <person name="Ying K."/>
            <person name="Li Y."/>
            <person name="Lu T."/>
            <person name="Huang Y."/>
            <person name="Zhao Q."/>
            <person name="Feng Q."/>
            <person name="Zhang L."/>
            <person name="Zhu J."/>
            <person name="Weng Q."/>
            <person name="Mu J."/>
            <person name="Lu Y."/>
            <person name="Fan D."/>
            <person name="Liu Y."/>
            <person name="Guan J."/>
            <person name="Zhang Y."/>
            <person name="Yu S."/>
            <person name="Liu X."/>
            <person name="Zhang Y."/>
            <person name="Hong G."/>
            <person name="Han B."/>
            <person name="Choisne N."/>
            <person name="Demange N."/>
            <person name="Orjeda G."/>
            <person name="Samain S."/>
            <person name="Cattolico L."/>
            <person name="Pelletier E."/>
            <person name="Couloux A."/>
            <person name="Segurens B."/>
            <person name="Wincker P."/>
            <person name="D'Hont A."/>
            <person name="Scarpelli C."/>
            <person name="Weissenbach J."/>
            <person name="Salanoubat M."/>
            <person name="Quetier F."/>
            <person name="Yu Y."/>
            <person name="Kim H.R."/>
            <person name="Rambo T."/>
            <person name="Currie J."/>
            <person name="Collura K."/>
            <person name="Luo M."/>
            <person name="Yang T."/>
            <person name="Ammiraju J.S.S."/>
            <person name="Engler F."/>
            <person name="Soderlund C."/>
            <person name="Wing R.A."/>
            <person name="Palmer L.E."/>
            <person name="de la Bastide M."/>
            <person name="Spiegel L."/>
            <person name="Nascimento L."/>
            <person name="Zutavern T."/>
            <person name="O'Shaughnessy A."/>
            <person name="Dike S."/>
            <person name="Dedhia N."/>
            <person name="Preston R."/>
            <person name="Balija V."/>
            <person name="McCombie W.R."/>
            <person name="Chow T."/>
            <person name="Chen H."/>
            <person name="Chung M."/>
            <person name="Chen C."/>
            <person name="Shaw J."/>
            <person name="Wu H."/>
            <person name="Hsiao K."/>
            <person name="Chao Y."/>
            <person name="Chu M."/>
            <person name="Cheng C."/>
            <person name="Hour A."/>
            <person name="Lee P."/>
            <person name="Lin S."/>
            <person name="Lin Y."/>
            <person name="Liou J."/>
            <person name="Liu S."/>
            <person name="Hsing Y."/>
            <person name="Raghuvanshi S."/>
            <person name="Mohanty A."/>
            <person name="Bharti A.K."/>
            <person name="Gaur A."/>
            <person name="Gupta V."/>
            <person name="Kumar D."/>
            <person name="Ravi V."/>
            <person name="Vij S."/>
            <person name="Kapur A."/>
            <person name="Khurana P."/>
            <person name="Khurana P."/>
            <person name="Khurana J.P."/>
            <person name="Tyagi A.K."/>
            <person name="Gaikwad K."/>
            <person name="Singh A."/>
            <person name="Dalal V."/>
            <person name="Srivastava S."/>
            <person name="Dixit A."/>
            <person name="Pal A.K."/>
            <person name="Ghazi I.A."/>
            <person name="Yadav M."/>
            <person name="Pandit A."/>
            <person name="Bhargava A."/>
            <person name="Sureshbabu K."/>
            <person name="Batra K."/>
            <person name="Sharma T.R."/>
            <person name="Mohapatra T."/>
            <person name="Singh N.K."/>
            <person name="Messing J."/>
            <person name="Nelson A.B."/>
            <person name="Fuks G."/>
            <person name="Kavchok S."/>
            <person name="Keizer G."/>
            <person name="Linton E."/>
            <person name="Llaca V."/>
            <person name="Song R."/>
            <person name="Tanyolac B."/>
            <person name="Young S."/>
            <person name="Ho-Il K."/>
            <person name="Hahn J.H."/>
            <person name="Sangsakoo G."/>
            <person name="Vanavichit A."/>
            <person name="de Mattos Luiz.A.T."/>
            <person name="Zimmer P.D."/>
            <person name="Malone G."/>
            <person name="Dellagostin O."/>
            <person name="de Oliveira A.C."/>
            <person name="Bevan M."/>
            <person name="Bancroft I."/>
            <person name="Minx P."/>
            <person name="Cordum H."/>
            <person name="Wilson R."/>
            <person name="Cheng Z."/>
            <person name="Jin W."/>
            <person name="Jiang J."/>
            <person name="Leong S.A."/>
            <person name="Iwama H."/>
            <person name="Gojobori T."/>
            <person name="Itoh T."/>
            <person name="Niimura Y."/>
            <person name="Fujii Y."/>
            <person name="Habara T."/>
            <person name="Sakai H."/>
            <person name="Sato Y."/>
            <person name="Wilson G."/>
            <person name="Kumar K."/>
            <person name="McCouch S."/>
            <person name="Juretic N."/>
            <person name="Hoen D."/>
            <person name="Wright S."/>
            <person name="Bruskiewich R."/>
            <person name="Bureau T."/>
            <person name="Miyao A."/>
            <person name="Hirochika H."/>
            <person name="Nishikawa T."/>
            <person name="Kadowaki K."/>
            <person name="Sugiura M."/>
            <person name="Burr B."/>
            <person name="Sasaki T."/>
        </authorList>
    </citation>
    <scope>NUCLEOTIDE SEQUENCE [LARGE SCALE GENOMIC DNA]</scope>
    <source>
        <strain evidence="2">cv. Nipponbare</strain>
    </source>
</reference>
<sequence>MNLEQAHLKMVEPRELKVVWMVQVTKVRNLEMVRLRTLEKRMLRSKSLQVQEFGDRQPTAYRQCTTGPADGSSFSSSNRCTVVGTKAGG</sequence>
<name>Q6K274_ORYSJ</name>
<organism evidence="1 2">
    <name type="scientific">Oryza sativa subsp. japonica</name>
    <name type="common">Rice</name>
    <dbReference type="NCBI Taxonomy" id="39947"/>
    <lineage>
        <taxon>Eukaryota</taxon>
        <taxon>Viridiplantae</taxon>
        <taxon>Streptophyta</taxon>
        <taxon>Embryophyta</taxon>
        <taxon>Tracheophyta</taxon>
        <taxon>Spermatophyta</taxon>
        <taxon>Magnoliopsida</taxon>
        <taxon>Liliopsida</taxon>
        <taxon>Poales</taxon>
        <taxon>Poaceae</taxon>
        <taxon>BOP clade</taxon>
        <taxon>Oryzoideae</taxon>
        <taxon>Oryzeae</taxon>
        <taxon>Oryzinae</taxon>
        <taxon>Oryza</taxon>
        <taxon>Oryza sativa</taxon>
    </lineage>
</organism>
<proteinExistence type="predicted"/>
<accession>Q6K274</accession>
<protein>
    <submittedName>
        <fullName evidence="1">Uncharacterized protein</fullName>
    </submittedName>
</protein>
<evidence type="ECO:0000313" key="2">
    <source>
        <dbReference type="Proteomes" id="UP000000763"/>
    </source>
</evidence>
<dbReference type="EMBL" id="AP006062">
    <property type="protein sequence ID" value="BAD20097.1"/>
    <property type="molecule type" value="Genomic_DNA"/>
</dbReference>
<evidence type="ECO:0000313" key="1">
    <source>
        <dbReference type="EMBL" id="BAD20097.1"/>
    </source>
</evidence>
<dbReference type="Proteomes" id="UP000000763">
    <property type="component" value="Chromosome 9"/>
</dbReference>
<dbReference type="AlphaFoldDB" id="Q6K274"/>
<reference evidence="2" key="2">
    <citation type="journal article" date="2008" name="Nucleic Acids Res.">
        <title>The rice annotation project database (RAP-DB): 2008 update.</title>
        <authorList>
            <consortium name="The rice annotation project (RAP)"/>
        </authorList>
    </citation>
    <scope>GENOME REANNOTATION</scope>
    <source>
        <strain evidence="2">cv. Nipponbare</strain>
    </source>
</reference>
<gene>
    <name evidence="1" type="primary">P0415D04.41</name>
</gene>